<accession>A0A8D8FJJ4</accession>
<sequence>MDERLRVGLQEHALHEDGPELLGRGVPLGQRVQAVENRPVQLLLAGADVGHIGQRVGSLQHRFVHRALSLLGIRKVTNERNKQNPVKREKTVPSHTRRLLHFGFV</sequence>
<reference evidence="1" key="1">
    <citation type="submission" date="2021-05" db="EMBL/GenBank/DDBJ databases">
        <authorList>
            <person name="Alioto T."/>
            <person name="Alioto T."/>
            <person name="Gomez Garrido J."/>
        </authorList>
    </citation>
    <scope>NUCLEOTIDE SEQUENCE</scope>
</reference>
<proteinExistence type="predicted"/>
<dbReference type="EMBL" id="HBUE01321043">
    <property type="protein sequence ID" value="CAG6588097.1"/>
    <property type="molecule type" value="Transcribed_RNA"/>
</dbReference>
<dbReference type="EMBL" id="HBUE01072468">
    <property type="protein sequence ID" value="CAG6473190.1"/>
    <property type="molecule type" value="Transcribed_RNA"/>
</dbReference>
<dbReference type="EMBL" id="HBUE01214529">
    <property type="protein sequence ID" value="CAG6536107.1"/>
    <property type="molecule type" value="Transcribed_RNA"/>
</dbReference>
<dbReference type="EMBL" id="HBUE01321047">
    <property type="protein sequence ID" value="CAG6588103.1"/>
    <property type="molecule type" value="Transcribed_RNA"/>
</dbReference>
<protein>
    <submittedName>
        <fullName evidence="1">(northern house mosquito) hypothetical protein</fullName>
    </submittedName>
</protein>
<dbReference type="AlphaFoldDB" id="A0A8D8FJJ4"/>
<dbReference type="EMBL" id="HBUE01321044">
    <property type="protein sequence ID" value="CAG6588098.1"/>
    <property type="molecule type" value="Transcribed_RNA"/>
</dbReference>
<dbReference type="EMBL" id="HBUE01072466">
    <property type="protein sequence ID" value="CAG6473189.1"/>
    <property type="molecule type" value="Transcribed_RNA"/>
</dbReference>
<dbReference type="EMBL" id="HBUE01321040">
    <property type="protein sequence ID" value="CAG6588094.1"/>
    <property type="molecule type" value="Transcribed_RNA"/>
</dbReference>
<dbReference type="EMBL" id="HBUE01214532">
    <property type="protein sequence ID" value="CAG6536112.1"/>
    <property type="molecule type" value="Transcribed_RNA"/>
</dbReference>
<evidence type="ECO:0000313" key="1">
    <source>
        <dbReference type="EMBL" id="CAG6473190.1"/>
    </source>
</evidence>
<dbReference type="EMBL" id="HBUE01214530">
    <property type="protein sequence ID" value="CAG6536110.1"/>
    <property type="molecule type" value="Transcribed_RNA"/>
</dbReference>
<name>A0A8D8FJJ4_CULPI</name>
<dbReference type="EMBL" id="HBUE01321045">
    <property type="protein sequence ID" value="CAG6588101.1"/>
    <property type="molecule type" value="Transcribed_RNA"/>
</dbReference>
<dbReference type="EMBL" id="HBUE01214528">
    <property type="protein sequence ID" value="CAG6536106.1"/>
    <property type="molecule type" value="Transcribed_RNA"/>
</dbReference>
<dbReference type="EMBL" id="HBUE01214525">
    <property type="protein sequence ID" value="CAG6536103.1"/>
    <property type="molecule type" value="Transcribed_RNA"/>
</dbReference>
<organism evidence="1">
    <name type="scientific">Culex pipiens</name>
    <name type="common">House mosquito</name>
    <dbReference type="NCBI Taxonomy" id="7175"/>
    <lineage>
        <taxon>Eukaryota</taxon>
        <taxon>Metazoa</taxon>
        <taxon>Ecdysozoa</taxon>
        <taxon>Arthropoda</taxon>
        <taxon>Hexapoda</taxon>
        <taxon>Insecta</taxon>
        <taxon>Pterygota</taxon>
        <taxon>Neoptera</taxon>
        <taxon>Endopterygota</taxon>
        <taxon>Diptera</taxon>
        <taxon>Nematocera</taxon>
        <taxon>Culicoidea</taxon>
        <taxon>Culicidae</taxon>
        <taxon>Culicinae</taxon>
        <taxon>Culicini</taxon>
        <taxon>Culex</taxon>
        <taxon>Culex</taxon>
    </lineage>
</organism>